<sequence length="170" mass="17079">MFVKSTAVLALLSVAAQVAIAAQPPACVIAAVNTESDPSDFKTICSSEKALSYLSDNCGDNLKTAQDYFADICKTNGEEVTFPDDKDDDDKDSTSTESSSPTATRSGSGSSASETGASGSSTTYGSNANNPSATNSGSTAESTGAASSVRLGMDVLGMSALLAFGAMVAI</sequence>
<dbReference type="OrthoDB" id="4776947at2759"/>
<feature type="chain" id="PRO_5015610890" description="Extracellular membrane protein CFEM domain-containing protein" evidence="2">
    <location>
        <begin position="22"/>
        <end position="170"/>
    </location>
</feature>
<evidence type="ECO:0000313" key="4">
    <source>
        <dbReference type="Proteomes" id="UP000237631"/>
    </source>
</evidence>
<feature type="region of interest" description="Disordered" evidence="1">
    <location>
        <begin position="78"/>
        <end position="142"/>
    </location>
</feature>
<evidence type="ECO:0000256" key="1">
    <source>
        <dbReference type="SAM" id="MobiDB-lite"/>
    </source>
</evidence>
<dbReference type="STRING" id="357750.A0A2S6BVW0"/>
<gene>
    <name evidence="3" type="ORF">CBER1_08945</name>
</gene>
<dbReference type="AlphaFoldDB" id="A0A2S6BVW0"/>
<evidence type="ECO:0000256" key="2">
    <source>
        <dbReference type="SAM" id="SignalP"/>
    </source>
</evidence>
<feature type="compositionally biased region" description="Acidic residues" evidence="1">
    <location>
        <begin position="81"/>
        <end position="91"/>
    </location>
</feature>
<comment type="caution">
    <text evidence="3">The sequence shown here is derived from an EMBL/GenBank/DDBJ whole genome shotgun (WGS) entry which is preliminary data.</text>
</comment>
<evidence type="ECO:0000313" key="3">
    <source>
        <dbReference type="EMBL" id="PPJ51619.1"/>
    </source>
</evidence>
<reference evidence="4" key="1">
    <citation type="journal article" date="2017" name="bioRxiv">
        <title>Conservation of a gene cluster reveals novel cercosporin biosynthetic mechanisms and extends production to the genus Colletotrichum.</title>
        <authorList>
            <person name="de Jonge R."/>
            <person name="Ebert M.K."/>
            <person name="Huitt-Roehl C.R."/>
            <person name="Pal P."/>
            <person name="Suttle J.C."/>
            <person name="Spanner R.E."/>
            <person name="Neubauer J.D."/>
            <person name="Jurick W.M.II."/>
            <person name="Stott K.A."/>
            <person name="Secor G.A."/>
            <person name="Thomma B.P.H.J."/>
            <person name="Van de Peer Y."/>
            <person name="Townsend C.A."/>
            <person name="Bolton M.D."/>
        </authorList>
    </citation>
    <scope>NUCLEOTIDE SEQUENCE [LARGE SCALE GENOMIC DNA]</scope>
    <source>
        <strain evidence="4">CBS538.71</strain>
    </source>
</reference>
<dbReference type="EMBL" id="PNEN01001746">
    <property type="protein sequence ID" value="PPJ51619.1"/>
    <property type="molecule type" value="Genomic_DNA"/>
</dbReference>
<organism evidence="3 4">
    <name type="scientific">Cercospora berteroae</name>
    <dbReference type="NCBI Taxonomy" id="357750"/>
    <lineage>
        <taxon>Eukaryota</taxon>
        <taxon>Fungi</taxon>
        <taxon>Dikarya</taxon>
        <taxon>Ascomycota</taxon>
        <taxon>Pezizomycotina</taxon>
        <taxon>Dothideomycetes</taxon>
        <taxon>Dothideomycetidae</taxon>
        <taxon>Mycosphaerellales</taxon>
        <taxon>Mycosphaerellaceae</taxon>
        <taxon>Cercospora</taxon>
    </lineage>
</organism>
<feature type="compositionally biased region" description="Low complexity" evidence="1">
    <location>
        <begin position="95"/>
        <end position="142"/>
    </location>
</feature>
<dbReference type="Proteomes" id="UP000237631">
    <property type="component" value="Unassembled WGS sequence"/>
</dbReference>
<keyword evidence="2" id="KW-0732">Signal</keyword>
<proteinExistence type="predicted"/>
<evidence type="ECO:0008006" key="5">
    <source>
        <dbReference type="Google" id="ProtNLM"/>
    </source>
</evidence>
<name>A0A2S6BVW0_9PEZI</name>
<accession>A0A2S6BVW0</accession>
<feature type="signal peptide" evidence="2">
    <location>
        <begin position="1"/>
        <end position="21"/>
    </location>
</feature>
<keyword evidence="4" id="KW-1185">Reference proteome</keyword>
<protein>
    <recommendedName>
        <fullName evidence="5">Extracellular membrane protein CFEM domain-containing protein</fullName>
    </recommendedName>
</protein>